<dbReference type="InterPro" id="IPR045087">
    <property type="entry name" value="Cu-oxidase_fam"/>
</dbReference>
<evidence type="ECO:0000259" key="11">
    <source>
        <dbReference type="Pfam" id="PF07732"/>
    </source>
</evidence>
<keyword evidence="6" id="KW-0325">Glycoprotein</keyword>
<evidence type="ECO:0000256" key="5">
    <source>
        <dbReference type="ARBA" id="ARBA00023008"/>
    </source>
</evidence>
<dbReference type="InterPro" id="IPR011706">
    <property type="entry name" value="Cu-oxidase_C"/>
</dbReference>
<dbReference type="InterPro" id="IPR011707">
    <property type="entry name" value="Cu-oxidase-like_N"/>
</dbReference>
<proteinExistence type="inferred from homology"/>
<keyword evidence="8" id="KW-0812">Transmembrane</keyword>
<comment type="caution">
    <text evidence="12">The sequence shown here is derived from an EMBL/GenBank/DDBJ whole genome shotgun (WGS) entry which is preliminary data.</text>
</comment>
<dbReference type="InterPro" id="IPR002355">
    <property type="entry name" value="Cu_oxidase_Cu_BS"/>
</dbReference>
<dbReference type="OrthoDB" id="2121828at2759"/>
<feature type="region of interest" description="Disordered" evidence="7">
    <location>
        <begin position="45"/>
        <end position="75"/>
    </location>
</feature>
<keyword evidence="3" id="KW-0732">Signal</keyword>
<sequence length="659" mass="72709">MYAGPERPRGHRWLPAIALASGLCTILLSLFMLHVFSRNTTVQSTTGHVEHQEPSPEPTTTHVDNFSPITTPTPTPVVLPDPAQETGFMLHPRDHSARDPKTLHMTWNVTRDLRQPDGVVKPVYLINGQFPGPIIEARPGDELVINVHNHVENDTEGISVHWHGLLMNGANGMDGVVGVTQCAIAHNNNFTYRFTLDEKQHGTYWYHAHSNLQRADGLYGGIVIHRPADADTDLIKYNYEQEKLLLVGDWYHWPATRVLEWYDKADHFGYEPAPDSLLINGLGAYNCSKAVAARVVNCTMLQKPSIRLPDGDRVRLRVVNTGASAGLSMSLHHGTMEPIAVDGHGLVDRSTSAAGGFGVLYPGERLDVILDKATTPKSGRDEHSGNILTIELDDGNMPLKNYALTRIQSFPVDNLDATVERALSRREDAVELLSLAELKGLALSDAAANATDPAETAVFYTTIRNRATHENRPAGLFNHSSWIVKDVFSPPLLAVDKAEWADLAKEPSPLQNFTVSTFEASGAGDKTRWMDLVINNSDDKGHPFHLHGQSFYVLVTHKGRKGEQGTYNPFDPASKHDDYPRSPFNHLLKDTVYIPRMGHVILRLPLTNSGLWLAHCHILWHQAVGMSMVVQVGDLDPEARQAAGAFCASQKAAAEQVKV</sequence>
<evidence type="ECO:0000313" key="13">
    <source>
        <dbReference type="Proteomes" id="UP000315783"/>
    </source>
</evidence>
<dbReference type="PANTHER" id="PTHR11709">
    <property type="entry name" value="MULTI-COPPER OXIDASE"/>
    <property type="match status" value="1"/>
</dbReference>
<keyword evidence="8" id="KW-0472">Membrane</keyword>
<feature type="domain" description="Plastocyanin-like" evidence="10">
    <location>
        <begin position="526"/>
        <end position="633"/>
    </location>
</feature>
<evidence type="ECO:0000256" key="3">
    <source>
        <dbReference type="ARBA" id="ARBA00022729"/>
    </source>
</evidence>
<dbReference type="CDD" id="cd04205">
    <property type="entry name" value="CuRO_2_LCC_like"/>
    <property type="match status" value="1"/>
</dbReference>
<dbReference type="Proteomes" id="UP000315783">
    <property type="component" value="Unassembled WGS sequence"/>
</dbReference>
<dbReference type="Pfam" id="PF07732">
    <property type="entry name" value="Cu-oxidase_3"/>
    <property type="match status" value="1"/>
</dbReference>
<keyword evidence="13" id="KW-1185">Reference proteome</keyword>
<keyword evidence="4" id="KW-0560">Oxidoreductase</keyword>
<protein>
    <submittedName>
        <fullName evidence="12">Ferro-O2-oxidoreductase</fullName>
    </submittedName>
</protein>
<keyword evidence="5" id="KW-0186">Copper</keyword>
<dbReference type="CDD" id="cd04206">
    <property type="entry name" value="CuRO_1_LCC_like"/>
    <property type="match status" value="1"/>
</dbReference>
<comment type="similarity">
    <text evidence="1">Belongs to the multicopper oxidase family.</text>
</comment>
<evidence type="ECO:0000256" key="1">
    <source>
        <dbReference type="ARBA" id="ARBA00010609"/>
    </source>
</evidence>
<dbReference type="PANTHER" id="PTHR11709:SF394">
    <property type="entry name" value="FI03373P-RELATED"/>
    <property type="match status" value="1"/>
</dbReference>
<evidence type="ECO:0000256" key="8">
    <source>
        <dbReference type="SAM" id="Phobius"/>
    </source>
</evidence>
<evidence type="ECO:0000256" key="4">
    <source>
        <dbReference type="ARBA" id="ARBA00023002"/>
    </source>
</evidence>
<keyword evidence="8" id="KW-1133">Transmembrane helix</keyword>
<evidence type="ECO:0000256" key="6">
    <source>
        <dbReference type="ARBA" id="ARBA00023180"/>
    </source>
</evidence>
<feature type="transmembrane region" description="Helical" evidence="8">
    <location>
        <begin position="12"/>
        <end position="36"/>
    </location>
</feature>
<organism evidence="12 13">
    <name type="scientific">Cordyceps javanica</name>
    <dbReference type="NCBI Taxonomy" id="43265"/>
    <lineage>
        <taxon>Eukaryota</taxon>
        <taxon>Fungi</taxon>
        <taxon>Dikarya</taxon>
        <taxon>Ascomycota</taxon>
        <taxon>Pezizomycotina</taxon>
        <taxon>Sordariomycetes</taxon>
        <taxon>Hypocreomycetidae</taxon>
        <taxon>Hypocreales</taxon>
        <taxon>Cordycipitaceae</taxon>
        <taxon>Cordyceps</taxon>
    </lineage>
</organism>
<dbReference type="InterPro" id="IPR001117">
    <property type="entry name" value="Cu-oxidase_2nd"/>
</dbReference>
<feature type="domain" description="Plastocyanin-like" evidence="9">
    <location>
        <begin position="243"/>
        <end position="371"/>
    </location>
</feature>
<dbReference type="Pfam" id="PF07731">
    <property type="entry name" value="Cu-oxidase_2"/>
    <property type="match status" value="1"/>
</dbReference>
<evidence type="ECO:0000259" key="10">
    <source>
        <dbReference type="Pfam" id="PF07731"/>
    </source>
</evidence>
<dbReference type="InterPro" id="IPR008972">
    <property type="entry name" value="Cupredoxin"/>
</dbReference>
<accession>A0A545UVW8</accession>
<dbReference type="AlphaFoldDB" id="A0A545UVW8"/>
<reference evidence="12 13" key="1">
    <citation type="journal article" date="2019" name="Appl. Microbiol. Biotechnol.">
        <title>Genome sequence of Isaria javanica and comparative genome analysis insights into family S53 peptidase evolution in fungal entomopathogens.</title>
        <authorList>
            <person name="Lin R."/>
            <person name="Zhang X."/>
            <person name="Xin B."/>
            <person name="Zou M."/>
            <person name="Gao Y."/>
            <person name="Qin F."/>
            <person name="Hu Q."/>
            <person name="Xie B."/>
            <person name="Cheng X."/>
        </authorList>
    </citation>
    <scope>NUCLEOTIDE SEQUENCE [LARGE SCALE GENOMIC DNA]</scope>
    <source>
        <strain evidence="12 13">IJ1G</strain>
    </source>
</reference>
<name>A0A545UVW8_9HYPO</name>
<dbReference type="Gene3D" id="2.60.40.420">
    <property type="entry name" value="Cupredoxins - blue copper proteins"/>
    <property type="match status" value="3"/>
</dbReference>
<dbReference type="GO" id="GO:0016491">
    <property type="term" value="F:oxidoreductase activity"/>
    <property type="evidence" value="ECO:0007669"/>
    <property type="project" value="UniProtKB-KW"/>
</dbReference>
<gene>
    <name evidence="12" type="ORF">IF1G_07342</name>
</gene>
<dbReference type="STRING" id="43265.A0A545UVW8"/>
<evidence type="ECO:0000256" key="7">
    <source>
        <dbReference type="SAM" id="MobiDB-lite"/>
    </source>
</evidence>
<dbReference type="GO" id="GO:0005507">
    <property type="term" value="F:copper ion binding"/>
    <property type="evidence" value="ECO:0007669"/>
    <property type="project" value="InterPro"/>
</dbReference>
<feature type="domain" description="Plastocyanin-like" evidence="11">
    <location>
        <begin position="109"/>
        <end position="228"/>
    </location>
</feature>
<dbReference type="PROSITE" id="PS00080">
    <property type="entry name" value="MULTICOPPER_OXIDASE2"/>
    <property type="match status" value="1"/>
</dbReference>
<evidence type="ECO:0000259" key="9">
    <source>
        <dbReference type="Pfam" id="PF00394"/>
    </source>
</evidence>
<dbReference type="EMBL" id="SPUK01000011">
    <property type="protein sequence ID" value="TQV93610.1"/>
    <property type="molecule type" value="Genomic_DNA"/>
</dbReference>
<dbReference type="Pfam" id="PF00394">
    <property type="entry name" value="Cu-oxidase"/>
    <property type="match status" value="1"/>
</dbReference>
<evidence type="ECO:0000313" key="12">
    <source>
        <dbReference type="EMBL" id="TQV93610.1"/>
    </source>
</evidence>
<evidence type="ECO:0000256" key="2">
    <source>
        <dbReference type="ARBA" id="ARBA00022723"/>
    </source>
</evidence>
<dbReference type="SUPFAM" id="SSF49503">
    <property type="entry name" value="Cupredoxins"/>
    <property type="match status" value="3"/>
</dbReference>
<keyword evidence="2" id="KW-0479">Metal-binding</keyword>